<sequence>MGKLTRLDDLKNSPVGKKLSLVYLVNEVVQQSRARKREEFTGAFAAVVPDALADTYRQVPSDVKDRIKRVIDVWKQRMVFPQETLEIIDNKVLAAPGGPSSSSGMTGGSSLLNNISGFGGGMSVIPSALKQLTSVQKSLEDNEGKAQKLREPVIKEYSSLFDTEVLPAPPAYARKLSSLLTNLESATTSTKKSIETRTDVLSHLKTLVESNEAALKKEEALLSELDEKLKHTKETKTEVEGMLVGSEADSAVPETSTTPPAPEPSPPTPPAPEPEPLSPVRQEQYSPVDNVEAPAYSPLSSDDEDISERQTKKQKTEEKPENGNGVEGLDPAVAQFLSSVSGGSSAK</sequence>
<dbReference type="InterPro" id="IPR008942">
    <property type="entry name" value="ENTH_VHS"/>
</dbReference>
<evidence type="ECO:0000313" key="4">
    <source>
        <dbReference type="Proteomes" id="UP000761534"/>
    </source>
</evidence>
<reference evidence="3" key="1">
    <citation type="journal article" date="2019" name="G3 (Bethesda)">
        <title>Genome Assemblies of Two Rare Opportunistic Yeast Pathogens: Diutina rugosa (syn. Candida rugosa) and Trichomonascus ciferrii (syn. Candida ciferrii).</title>
        <authorList>
            <person name="Mixao V."/>
            <person name="Saus E."/>
            <person name="Hansen A.P."/>
            <person name="Lass-Florl C."/>
            <person name="Gabaldon T."/>
        </authorList>
    </citation>
    <scope>NUCLEOTIDE SEQUENCE</scope>
    <source>
        <strain evidence="3">CBS 4856</strain>
    </source>
</reference>
<dbReference type="PANTHER" id="PTHR12460">
    <property type="entry name" value="CYCLIN-DEPENDENT KINASE INHIBITOR-RELATED PROTEIN"/>
    <property type="match status" value="1"/>
</dbReference>
<dbReference type="PROSITE" id="PS51391">
    <property type="entry name" value="CID"/>
    <property type="match status" value="1"/>
</dbReference>
<evidence type="ECO:0000259" key="2">
    <source>
        <dbReference type="PROSITE" id="PS51391"/>
    </source>
</evidence>
<dbReference type="SMART" id="SM00582">
    <property type="entry name" value="RPR"/>
    <property type="match status" value="1"/>
</dbReference>
<organism evidence="3 4">
    <name type="scientific">Trichomonascus ciferrii</name>
    <dbReference type="NCBI Taxonomy" id="44093"/>
    <lineage>
        <taxon>Eukaryota</taxon>
        <taxon>Fungi</taxon>
        <taxon>Dikarya</taxon>
        <taxon>Ascomycota</taxon>
        <taxon>Saccharomycotina</taxon>
        <taxon>Dipodascomycetes</taxon>
        <taxon>Dipodascales</taxon>
        <taxon>Trichomonascaceae</taxon>
        <taxon>Trichomonascus</taxon>
        <taxon>Trichomonascus ciferrii complex</taxon>
    </lineage>
</organism>
<dbReference type="AlphaFoldDB" id="A0A642V058"/>
<dbReference type="Gene3D" id="1.25.40.90">
    <property type="match status" value="1"/>
</dbReference>
<protein>
    <recommendedName>
        <fullName evidence="2">CID domain-containing protein</fullName>
    </recommendedName>
</protein>
<name>A0A642V058_9ASCO</name>
<dbReference type="Proteomes" id="UP000761534">
    <property type="component" value="Unassembled WGS sequence"/>
</dbReference>
<dbReference type="SUPFAM" id="SSF48464">
    <property type="entry name" value="ENTH/VHS domain"/>
    <property type="match status" value="1"/>
</dbReference>
<evidence type="ECO:0000256" key="1">
    <source>
        <dbReference type="SAM" id="MobiDB-lite"/>
    </source>
</evidence>
<dbReference type="InterPro" id="IPR006569">
    <property type="entry name" value="CID_dom"/>
</dbReference>
<feature type="domain" description="CID" evidence="2">
    <location>
        <begin position="1"/>
        <end position="96"/>
    </location>
</feature>
<comment type="caution">
    <text evidence="3">The sequence shown here is derived from an EMBL/GenBank/DDBJ whole genome shotgun (WGS) entry which is preliminary data.</text>
</comment>
<accession>A0A642V058</accession>
<feature type="compositionally biased region" description="Polar residues" evidence="1">
    <location>
        <begin position="336"/>
        <end position="347"/>
    </location>
</feature>
<dbReference type="OrthoDB" id="10069473at2759"/>
<gene>
    <name evidence="3" type="ORF">TRICI_004619</name>
</gene>
<feature type="compositionally biased region" description="Pro residues" evidence="1">
    <location>
        <begin position="259"/>
        <end position="277"/>
    </location>
</feature>
<dbReference type="PANTHER" id="PTHR12460:SF0">
    <property type="entry name" value="CID DOMAIN-CONTAINING PROTEIN-RELATED"/>
    <property type="match status" value="1"/>
</dbReference>
<dbReference type="VEuPathDB" id="FungiDB:TRICI_004619"/>
<feature type="compositionally biased region" description="Basic and acidic residues" evidence="1">
    <location>
        <begin position="307"/>
        <end position="321"/>
    </location>
</feature>
<dbReference type="Pfam" id="PF04818">
    <property type="entry name" value="CID"/>
    <property type="match status" value="1"/>
</dbReference>
<dbReference type="EMBL" id="SWFS01000348">
    <property type="protein sequence ID" value="KAA8909142.1"/>
    <property type="molecule type" value="Genomic_DNA"/>
</dbReference>
<keyword evidence="4" id="KW-1185">Reference proteome</keyword>
<dbReference type="GO" id="GO:0031124">
    <property type="term" value="P:mRNA 3'-end processing"/>
    <property type="evidence" value="ECO:0007669"/>
    <property type="project" value="TreeGrafter"/>
</dbReference>
<evidence type="ECO:0000313" key="3">
    <source>
        <dbReference type="EMBL" id="KAA8909142.1"/>
    </source>
</evidence>
<dbReference type="GO" id="GO:0000993">
    <property type="term" value="F:RNA polymerase II complex binding"/>
    <property type="evidence" value="ECO:0007669"/>
    <property type="project" value="TreeGrafter"/>
</dbReference>
<proteinExistence type="predicted"/>
<feature type="region of interest" description="Disordered" evidence="1">
    <location>
        <begin position="232"/>
        <end position="347"/>
    </location>
</feature>